<dbReference type="CDD" id="cd01392">
    <property type="entry name" value="HTH_LacI"/>
    <property type="match status" value="1"/>
</dbReference>
<dbReference type="PANTHER" id="PTHR30146:SF150">
    <property type="entry name" value="ARABINOSE METABOLISM TRANSCRIPTIONAL REPRESSOR"/>
    <property type="match status" value="1"/>
</dbReference>
<dbReference type="OrthoDB" id="2026446at2"/>
<dbReference type="InterPro" id="IPR010982">
    <property type="entry name" value="Lambda_DNA-bd_dom_sf"/>
</dbReference>
<dbReference type="Proteomes" id="UP000293142">
    <property type="component" value="Unassembled WGS sequence"/>
</dbReference>
<evidence type="ECO:0000256" key="2">
    <source>
        <dbReference type="ARBA" id="ARBA00023125"/>
    </source>
</evidence>
<keyword evidence="3" id="KW-0804">Transcription</keyword>
<feature type="domain" description="HTH lacI-type" evidence="4">
    <location>
        <begin position="3"/>
        <end position="53"/>
    </location>
</feature>
<protein>
    <submittedName>
        <fullName evidence="5">LacI family transcriptional regulator</fullName>
    </submittedName>
</protein>
<dbReference type="PANTHER" id="PTHR30146">
    <property type="entry name" value="LACI-RELATED TRANSCRIPTIONAL REPRESSOR"/>
    <property type="match status" value="1"/>
</dbReference>
<evidence type="ECO:0000313" key="6">
    <source>
        <dbReference type="Proteomes" id="UP000293142"/>
    </source>
</evidence>
<organism evidence="5 6">
    <name type="scientific">Paenibacillus thalictri</name>
    <dbReference type="NCBI Taxonomy" id="2527873"/>
    <lineage>
        <taxon>Bacteria</taxon>
        <taxon>Bacillati</taxon>
        <taxon>Bacillota</taxon>
        <taxon>Bacilli</taxon>
        <taxon>Bacillales</taxon>
        <taxon>Paenibacillaceae</taxon>
        <taxon>Paenibacillus</taxon>
    </lineage>
</organism>
<reference evidence="5 6" key="1">
    <citation type="submission" date="2019-02" db="EMBL/GenBank/DDBJ databases">
        <title>Paenibacillus sp. nov., isolated from surface-sterilized tissue of Thalictrum simplex L.</title>
        <authorList>
            <person name="Tuo L."/>
        </authorList>
    </citation>
    <scope>NUCLEOTIDE SEQUENCE [LARGE SCALE GENOMIC DNA]</scope>
    <source>
        <strain evidence="5 6">N2SHLJ1</strain>
    </source>
</reference>
<dbReference type="SUPFAM" id="SSF53822">
    <property type="entry name" value="Periplasmic binding protein-like I"/>
    <property type="match status" value="1"/>
</dbReference>
<sequence>MIMTMEEIAQMAGVSKSSVSLALSGKPGISEGTRHKIMDIVKKSGYMPRGLVKPDKPNGLNHTIRFIACVNSGIVLEQYATQPFFMELIRDIEEQCRARGYSLFFSSVPTDKFEQAMDTLEAEHESGGMILLGTNLTREQIRYVAQKQPNLVVLDTCFETLNVNFIVMNNVMGAYQAAKQLLAEGHQRIGYVQSHARMYNFDCRKKGFLQALEEAGLTVEETHYITVSPVVFGAQEEFKRSIAELKSPLPTALFCECDYIAISAIKSLAELGIRVPDDMSIIGFDNIQESMIITPELTTVHVEKATIAELAVSQLLSMIDGTGVIKTKSFIDTQLVLRNSSRALEVAAAR</sequence>
<dbReference type="SMART" id="SM00354">
    <property type="entry name" value="HTH_LACI"/>
    <property type="match status" value="1"/>
</dbReference>
<dbReference type="PROSITE" id="PS50932">
    <property type="entry name" value="HTH_LACI_2"/>
    <property type="match status" value="1"/>
</dbReference>
<dbReference type="PROSITE" id="PS00356">
    <property type="entry name" value="HTH_LACI_1"/>
    <property type="match status" value="1"/>
</dbReference>
<gene>
    <name evidence="5" type="ORF">EYB31_24790</name>
</gene>
<keyword evidence="1" id="KW-0805">Transcription regulation</keyword>
<dbReference type="Pfam" id="PF00356">
    <property type="entry name" value="LacI"/>
    <property type="match status" value="1"/>
</dbReference>
<dbReference type="AlphaFoldDB" id="A0A4Q9DJM5"/>
<evidence type="ECO:0000259" key="4">
    <source>
        <dbReference type="PROSITE" id="PS50932"/>
    </source>
</evidence>
<dbReference type="SUPFAM" id="SSF47413">
    <property type="entry name" value="lambda repressor-like DNA-binding domains"/>
    <property type="match status" value="1"/>
</dbReference>
<dbReference type="EMBL" id="SIRE01000019">
    <property type="protein sequence ID" value="TBL74544.1"/>
    <property type="molecule type" value="Genomic_DNA"/>
</dbReference>
<evidence type="ECO:0000313" key="5">
    <source>
        <dbReference type="EMBL" id="TBL74544.1"/>
    </source>
</evidence>
<name>A0A4Q9DJM5_9BACL</name>
<keyword evidence="6" id="KW-1185">Reference proteome</keyword>
<dbReference type="Gene3D" id="3.40.50.2300">
    <property type="match status" value="2"/>
</dbReference>
<proteinExistence type="predicted"/>
<dbReference type="GO" id="GO:0000976">
    <property type="term" value="F:transcription cis-regulatory region binding"/>
    <property type="evidence" value="ECO:0007669"/>
    <property type="project" value="TreeGrafter"/>
</dbReference>
<dbReference type="RefSeq" id="WP_131016129.1">
    <property type="nucleotide sequence ID" value="NZ_SIRE01000019.1"/>
</dbReference>
<keyword evidence="2" id="KW-0238">DNA-binding</keyword>
<comment type="caution">
    <text evidence="5">The sequence shown here is derived from an EMBL/GenBank/DDBJ whole genome shotgun (WGS) entry which is preliminary data.</text>
</comment>
<dbReference type="InterPro" id="IPR046335">
    <property type="entry name" value="LacI/GalR-like_sensor"/>
</dbReference>
<accession>A0A4Q9DJM5</accession>
<dbReference type="Gene3D" id="1.10.260.40">
    <property type="entry name" value="lambda repressor-like DNA-binding domains"/>
    <property type="match status" value="1"/>
</dbReference>
<dbReference type="InterPro" id="IPR028082">
    <property type="entry name" value="Peripla_BP_I"/>
</dbReference>
<evidence type="ECO:0000256" key="3">
    <source>
        <dbReference type="ARBA" id="ARBA00023163"/>
    </source>
</evidence>
<dbReference type="GO" id="GO:0003700">
    <property type="term" value="F:DNA-binding transcription factor activity"/>
    <property type="evidence" value="ECO:0007669"/>
    <property type="project" value="TreeGrafter"/>
</dbReference>
<evidence type="ECO:0000256" key="1">
    <source>
        <dbReference type="ARBA" id="ARBA00023015"/>
    </source>
</evidence>
<dbReference type="InterPro" id="IPR000843">
    <property type="entry name" value="HTH_LacI"/>
</dbReference>
<dbReference type="Pfam" id="PF13377">
    <property type="entry name" value="Peripla_BP_3"/>
    <property type="match status" value="1"/>
</dbReference>